<protein>
    <submittedName>
        <fullName evidence="3">Uncharacterized protein</fullName>
    </submittedName>
</protein>
<evidence type="ECO:0000256" key="1">
    <source>
        <dbReference type="SAM" id="MobiDB-lite"/>
    </source>
</evidence>
<organism evidence="3 4">
    <name type="scientific">Cellulomonas biazotea</name>
    <dbReference type="NCBI Taxonomy" id="1709"/>
    <lineage>
        <taxon>Bacteria</taxon>
        <taxon>Bacillati</taxon>
        <taxon>Actinomycetota</taxon>
        <taxon>Actinomycetes</taxon>
        <taxon>Micrococcales</taxon>
        <taxon>Cellulomonadaceae</taxon>
        <taxon>Cellulomonas</taxon>
    </lineage>
</organism>
<sequence length="230" mass="23547">MDDRRTDPADEQTLDPTVRPLDPGDEPPADAADALAIIAAASGRARTTYPSGAFLFLLWGTVWLVGYGALWLSTAAGAGRDTPSLPAAVVAIGLGVAGLGLTLWHVLRRSRGVTGTSARTGALYGWSWPVGFLAQALIVTSLAQAGASSQVTSLASNALAALVVGLLYLAGGALWDDLPMYLLGAWITLVGAASALVGMPGTYLAMSLAGGGGMVVAGTVVWVRCRVRRD</sequence>
<dbReference type="EMBL" id="BIMR01000477">
    <property type="protein sequence ID" value="GCE78511.1"/>
    <property type="molecule type" value="Genomic_DNA"/>
</dbReference>
<keyword evidence="2" id="KW-1133">Transmembrane helix</keyword>
<feature type="transmembrane region" description="Helical" evidence="2">
    <location>
        <begin position="128"/>
        <end position="147"/>
    </location>
</feature>
<proteinExistence type="predicted"/>
<evidence type="ECO:0000313" key="4">
    <source>
        <dbReference type="Proteomes" id="UP000289954"/>
    </source>
</evidence>
<feature type="region of interest" description="Disordered" evidence="1">
    <location>
        <begin position="1"/>
        <end position="26"/>
    </location>
</feature>
<evidence type="ECO:0000313" key="3">
    <source>
        <dbReference type="EMBL" id="GCE78511.1"/>
    </source>
</evidence>
<dbReference type="Proteomes" id="UP000289954">
    <property type="component" value="Unassembled WGS sequence"/>
</dbReference>
<name>A0A402DWJ6_9CELL</name>
<keyword evidence="2" id="KW-0812">Transmembrane</keyword>
<gene>
    <name evidence="3" type="ORF">CBZ_35670</name>
</gene>
<dbReference type="AlphaFoldDB" id="A0A402DWJ6"/>
<feature type="transmembrane region" description="Helical" evidence="2">
    <location>
        <begin position="153"/>
        <end position="171"/>
    </location>
</feature>
<keyword evidence="4" id="KW-1185">Reference proteome</keyword>
<dbReference type="RefSeq" id="WP_246013575.1">
    <property type="nucleotide sequence ID" value="NZ_BIMR01000477.1"/>
</dbReference>
<feature type="transmembrane region" description="Helical" evidence="2">
    <location>
        <begin position="85"/>
        <end position="107"/>
    </location>
</feature>
<accession>A0A402DWJ6</accession>
<keyword evidence="2" id="KW-0472">Membrane</keyword>
<comment type="caution">
    <text evidence="3">The sequence shown here is derived from an EMBL/GenBank/DDBJ whole genome shotgun (WGS) entry which is preliminary data.</text>
</comment>
<feature type="transmembrane region" description="Helical" evidence="2">
    <location>
        <begin position="203"/>
        <end position="223"/>
    </location>
</feature>
<feature type="transmembrane region" description="Helical" evidence="2">
    <location>
        <begin position="53"/>
        <end position="73"/>
    </location>
</feature>
<reference evidence="3 4" key="1">
    <citation type="submission" date="2019-01" db="EMBL/GenBank/DDBJ databases">
        <title>Draft genome sequence of Cellulomonas takizawaensis strain TKZ-21.</title>
        <authorList>
            <person name="Yamamura H."/>
            <person name="Hayashi T."/>
            <person name="Hamada M."/>
            <person name="Serisawa Y."/>
            <person name="Matsuyama K."/>
            <person name="Nakagawa Y."/>
            <person name="Otoguro M."/>
            <person name="Yanagida F."/>
            <person name="Hayakawa M."/>
        </authorList>
    </citation>
    <scope>NUCLEOTIDE SEQUENCE [LARGE SCALE GENOMIC DNA]</scope>
    <source>
        <strain evidence="3 4">NBRC12680</strain>
    </source>
</reference>
<evidence type="ECO:0000256" key="2">
    <source>
        <dbReference type="SAM" id="Phobius"/>
    </source>
</evidence>
<feature type="transmembrane region" description="Helical" evidence="2">
    <location>
        <begin position="178"/>
        <end position="197"/>
    </location>
</feature>